<proteinExistence type="predicted"/>
<gene>
    <name evidence="1" type="ORF">TPA0598_13_00440</name>
</gene>
<sequence>MGGARNALETVGPAAGYAAKFSKPSAVGPTLSTASGKAASVDSAAVTYPDPPRSMSLRECKAHMGGDAPYYLKSRFSVCTALRITQVWTSSRGRAGASSLTFYIRASVPKDTSRTINFDWDVTDFAKGRWRTASATSVPSTPRTTELGQVWRHLWQGLGVDGRSRRTGATRTYLSSLFRSCSGRRPSGELVIVSTGPGSVRRSGLRPPPGANA</sequence>
<organism evidence="1 2">
    <name type="scientific">Streptomyces lydicamycinicus</name>
    <dbReference type="NCBI Taxonomy" id="1546107"/>
    <lineage>
        <taxon>Bacteria</taxon>
        <taxon>Bacillati</taxon>
        <taxon>Actinomycetota</taxon>
        <taxon>Actinomycetes</taxon>
        <taxon>Kitasatosporales</taxon>
        <taxon>Streptomycetaceae</taxon>
        <taxon>Streptomyces</taxon>
    </lineage>
</organism>
<keyword evidence="2" id="KW-1185">Reference proteome</keyword>
<dbReference type="EMBL" id="BBNO01000013">
    <property type="protein sequence ID" value="GAO12860.1"/>
    <property type="molecule type" value="Genomic_DNA"/>
</dbReference>
<accession>A0A0P4RHK2</accession>
<reference evidence="2" key="1">
    <citation type="submission" date="2014-09" db="EMBL/GenBank/DDBJ databases">
        <title>Whole genome shotgun sequence of Streptomyces sp. NBRC 110027.</title>
        <authorList>
            <person name="Komaki H."/>
            <person name="Ichikawa N."/>
            <person name="Katano-Makiyama Y."/>
            <person name="Hosoyama A."/>
            <person name="Hashimoto M."/>
            <person name="Uohara A."/>
            <person name="Kitahashi Y."/>
            <person name="Ohji S."/>
            <person name="Kimura A."/>
            <person name="Yamazoe A."/>
            <person name="Igarashi Y."/>
            <person name="Fujita N."/>
        </authorList>
    </citation>
    <scope>NUCLEOTIDE SEQUENCE [LARGE SCALE GENOMIC DNA]</scope>
    <source>
        <strain evidence="2">NBRC 110027</strain>
    </source>
</reference>
<evidence type="ECO:0000313" key="2">
    <source>
        <dbReference type="Proteomes" id="UP000048965"/>
    </source>
</evidence>
<evidence type="ECO:0000313" key="1">
    <source>
        <dbReference type="EMBL" id="GAO12860.1"/>
    </source>
</evidence>
<comment type="caution">
    <text evidence="1">The sequence shown here is derived from an EMBL/GenBank/DDBJ whole genome shotgun (WGS) entry which is preliminary data.</text>
</comment>
<reference evidence="1 2" key="2">
    <citation type="journal article" date="2015" name="Stand. Genomic Sci.">
        <title>Draft genome sequence of marine-derived Streptomyces sp. TP-A0598, a producer of anti-MRSA antibiotic lydicamycins.</title>
        <authorList>
            <person name="Komaki H."/>
            <person name="Ichikawa N."/>
            <person name="Hosoyama A."/>
            <person name="Fujita N."/>
            <person name="Igarashi Y."/>
        </authorList>
    </citation>
    <scope>NUCLEOTIDE SEQUENCE [LARGE SCALE GENOMIC DNA]</scope>
    <source>
        <strain evidence="1 2">NBRC 110027</strain>
    </source>
</reference>
<protein>
    <submittedName>
        <fullName evidence="1">Uncharacterized protein</fullName>
    </submittedName>
</protein>
<dbReference type="Proteomes" id="UP000048965">
    <property type="component" value="Unassembled WGS sequence"/>
</dbReference>
<dbReference type="AlphaFoldDB" id="A0A0P4RHK2"/>
<name>A0A0P4RHK2_9ACTN</name>